<organism evidence="2 3">
    <name type="scientific">Lasius platythorax</name>
    <dbReference type="NCBI Taxonomy" id="488582"/>
    <lineage>
        <taxon>Eukaryota</taxon>
        <taxon>Metazoa</taxon>
        <taxon>Ecdysozoa</taxon>
        <taxon>Arthropoda</taxon>
        <taxon>Hexapoda</taxon>
        <taxon>Insecta</taxon>
        <taxon>Pterygota</taxon>
        <taxon>Neoptera</taxon>
        <taxon>Endopterygota</taxon>
        <taxon>Hymenoptera</taxon>
        <taxon>Apocrita</taxon>
        <taxon>Aculeata</taxon>
        <taxon>Formicoidea</taxon>
        <taxon>Formicidae</taxon>
        <taxon>Formicinae</taxon>
        <taxon>Lasius</taxon>
        <taxon>Lasius</taxon>
    </lineage>
</organism>
<evidence type="ECO:0000313" key="3">
    <source>
        <dbReference type="Proteomes" id="UP001497644"/>
    </source>
</evidence>
<feature type="compositionally biased region" description="Polar residues" evidence="1">
    <location>
        <begin position="50"/>
        <end position="67"/>
    </location>
</feature>
<gene>
    <name evidence="2" type="ORF">LPLAT_LOCUS7510</name>
</gene>
<feature type="region of interest" description="Disordered" evidence="1">
    <location>
        <begin position="47"/>
        <end position="67"/>
    </location>
</feature>
<evidence type="ECO:0000256" key="1">
    <source>
        <dbReference type="SAM" id="MobiDB-lite"/>
    </source>
</evidence>
<proteinExistence type="predicted"/>
<keyword evidence="3" id="KW-1185">Reference proteome</keyword>
<dbReference type="Proteomes" id="UP001497644">
    <property type="component" value="Chromosome 3"/>
</dbReference>
<name>A0AAV2NQT4_9HYME</name>
<sequence>MALWETGSESAERRLGDTASLHECIDATVRSFLLSKVENAVFKTDDKSATKSGDVSNFSFASDAHSS</sequence>
<dbReference type="EMBL" id="OZ034826">
    <property type="protein sequence ID" value="CAL1681490.1"/>
    <property type="molecule type" value="Genomic_DNA"/>
</dbReference>
<evidence type="ECO:0000313" key="2">
    <source>
        <dbReference type="EMBL" id="CAL1681490.1"/>
    </source>
</evidence>
<accession>A0AAV2NQT4</accession>
<protein>
    <submittedName>
        <fullName evidence="2">Uncharacterized protein</fullName>
    </submittedName>
</protein>
<dbReference type="AlphaFoldDB" id="A0AAV2NQT4"/>
<reference evidence="2" key="1">
    <citation type="submission" date="2024-04" db="EMBL/GenBank/DDBJ databases">
        <authorList>
            <consortium name="Molecular Ecology Group"/>
        </authorList>
    </citation>
    <scope>NUCLEOTIDE SEQUENCE</scope>
</reference>